<feature type="domain" description="HTH cro/C1-type" evidence="1">
    <location>
        <begin position="47"/>
        <end position="84"/>
    </location>
</feature>
<dbReference type="InterPro" id="IPR001387">
    <property type="entry name" value="Cro/C1-type_HTH"/>
</dbReference>
<dbReference type="GO" id="GO:0003677">
    <property type="term" value="F:DNA binding"/>
    <property type="evidence" value="ECO:0007669"/>
    <property type="project" value="UniProtKB-KW"/>
</dbReference>
<sequence length="141" mass="15932">MNDREKYHKAVIRQQHERDLATGTPVPYRITQALDSRGLEGPEVDWACGVEEPAVDQWETGELVPAPEQVKLLAKLTDYPISYFYWPVTEQGGPGFMCTDDGCEPMWFGPPPEPEPLAEVIAWPGRTAEPEPIEPRQDALW</sequence>
<dbReference type="SUPFAM" id="SSF47413">
    <property type="entry name" value="lambda repressor-like DNA-binding domains"/>
    <property type="match status" value="1"/>
</dbReference>
<protein>
    <submittedName>
        <fullName evidence="2">DNA-binding transcriptional regulator YiaG</fullName>
    </submittedName>
</protein>
<dbReference type="InterPro" id="IPR010982">
    <property type="entry name" value="Lambda_DNA-bd_dom_sf"/>
</dbReference>
<evidence type="ECO:0000259" key="1">
    <source>
        <dbReference type="PROSITE" id="PS50943"/>
    </source>
</evidence>
<evidence type="ECO:0000313" key="2">
    <source>
        <dbReference type="EMBL" id="MBB4940717.1"/>
    </source>
</evidence>
<dbReference type="RefSeq" id="WP_184756883.1">
    <property type="nucleotide sequence ID" value="NZ_BAABEK010000005.1"/>
</dbReference>
<dbReference type="AlphaFoldDB" id="A0A7W7RZC7"/>
<keyword evidence="3" id="KW-1185">Reference proteome</keyword>
<dbReference type="PROSITE" id="PS50943">
    <property type="entry name" value="HTH_CROC1"/>
    <property type="match status" value="1"/>
</dbReference>
<dbReference type="Proteomes" id="UP000534286">
    <property type="component" value="Unassembled WGS sequence"/>
</dbReference>
<dbReference type="EMBL" id="JACHJU010000002">
    <property type="protein sequence ID" value="MBB4940717.1"/>
    <property type="molecule type" value="Genomic_DNA"/>
</dbReference>
<proteinExistence type="predicted"/>
<organism evidence="2 3">
    <name type="scientific">Streptosporangium album</name>
    <dbReference type="NCBI Taxonomy" id="47479"/>
    <lineage>
        <taxon>Bacteria</taxon>
        <taxon>Bacillati</taxon>
        <taxon>Actinomycetota</taxon>
        <taxon>Actinomycetes</taxon>
        <taxon>Streptosporangiales</taxon>
        <taxon>Streptosporangiaceae</taxon>
        <taxon>Streptosporangium</taxon>
    </lineage>
</organism>
<evidence type="ECO:0000313" key="3">
    <source>
        <dbReference type="Proteomes" id="UP000534286"/>
    </source>
</evidence>
<accession>A0A7W7RZC7</accession>
<gene>
    <name evidence="2" type="ORF">FHR32_005094</name>
</gene>
<comment type="caution">
    <text evidence="2">The sequence shown here is derived from an EMBL/GenBank/DDBJ whole genome shotgun (WGS) entry which is preliminary data.</text>
</comment>
<name>A0A7W7RZC7_9ACTN</name>
<reference evidence="2 3" key="1">
    <citation type="submission" date="2020-08" db="EMBL/GenBank/DDBJ databases">
        <title>Sequencing the genomes of 1000 actinobacteria strains.</title>
        <authorList>
            <person name="Klenk H.-P."/>
        </authorList>
    </citation>
    <scope>NUCLEOTIDE SEQUENCE [LARGE SCALE GENOMIC DNA]</scope>
    <source>
        <strain evidence="2 3">DSM 43023</strain>
    </source>
</reference>
<keyword evidence="2" id="KW-0238">DNA-binding</keyword>